<dbReference type="GO" id="GO:0032324">
    <property type="term" value="P:molybdopterin cofactor biosynthetic process"/>
    <property type="evidence" value="ECO:0007669"/>
    <property type="project" value="InterPro"/>
</dbReference>
<evidence type="ECO:0000256" key="3">
    <source>
        <dbReference type="ARBA" id="ARBA00022833"/>
    </source>
</evidence>
<accession>A0A8S9M1S7</accession>
<dbReference type="Gene3D" id="2.170.190.11">
    <property type="entry name" value="Molybdopterin biosynthesis moea protein, domain 3"/>
    <property type="match status" value="1"/>
</dbReference>
<dbReference type="InterPro" id="IPR002629">
    <property type="entry name" value="Met_Synth_C/arc"/>
</dbReference>
<evidence type="ECO:0008006" key="7">
    <source>
        <dbReference type="Google" id="ProtNLM"/>
    </source>
</evidence>
<keyword evidence="2" id="KW-0479">Metal-binding</keyword>
<gene>
    <name evidence="6" type="ORF">F2Q70_00007715</name>
</gene>
<sequence>MDASEGCCGSDEKSEMIPTEEALRIVFSVSERLPPVVVSLQEALGKVLAEDIRAPDPLPPYPASVKDGYAVVASDGPGEYPVITESRAGNDGLGVTVTPGTVAYVTTGGTDIRRVALFSANSMGQASRRSSPRVTNAAVQQDVAAVKKSDHRRSTEVSARLQAQQKKLNLPALPTTTIGSFPQTADLRRIRREFKAKKISDIVYVQAIKVEFEKVVKLQEELGIDVLVHGEAERNDMVEYFGEQLSGFAFTSNGWVQSYGSRCVKPPIIYGDVTRPKAMTVFWSSMAQKMTQHPMKGMLTGPVTILNWSFVRNDQPRCEN</sequence>
<feature type="domain" description="MoeA N-terminal and linker" evidence="5">
    <location>
        <begin position="17"/>
        <end position="109"/>
    </location>
</feature>
<evidence type="ECO:0000259" key="4">
    <source>
        <dbReference type="Pfam" id="PF01717"/>
    </source>
</evidence>
<evidence type="ECO:0000256" key="2">
    <source>
        <dbReference type="ARBA" id="ARBA00022723"/>
    </source>
</evidence>
<keyword evidence="3" id="KW-0862">Zinc</keyword>
<protein>
    <recommendedName>
        <fullName evidence="7">Molybdopterin molybdotransferase</fullName>
    </recommendedName>
</protein>
<dbReference type="Pfam" id="PF03453">
    <property type="entry name" value="MoeA_N"/>
    <property type="match status" value="1"/>
</dbReference>
<dbReference type="PANTHER" id="PTHR30519">
    <property type="entry name" value="5-METHYLTETRAHYDROPTEROYLTRIGLUTAMATE--HOMOCYSTEINE METHYLTRANSFERASE"/>
    <property type="match status" value="1"/>
</dbReference>
<dbReference type="EMBL" id="QGKY02000089">
    <property type="protein sequence ID" value="KAF2612247.1"/>
    <property type="molecule type" value="Genomic_DNA"/>
</dbReference>
<dbReference type="SUPFAM" id="SSF51726">
    <property type="entry name" value="UROD/MetE-like"/>
    <property type="match status" value="1"/>
</dbReference>
<proteinExistence type="predicted"/>
<name>A0A8S9M1S7_BRACR</name>
<dbReference type="CDD" id="cd03311">
    <property type="entry name" value="CIMS_C_terminal_like"/>
    <property type="match status" value="1"/>
</dbReference>
<dbReference type="Gene3D" id="3.90.105.10">
    <property type="entry name" value="Molybdopterin biosynthesis moea protein, domain 2"/>
    <property type="match status" value="1"/>
</dbReference>
<comment type="caution">
    <text evidence="6">The sequence shown here is derived from an EMBL/GenBank/DDBJ whole genome shotgun (WGS) entry which is preliminary data.</text>
</comment>
<reference evidence="6" key="1">
    <citation type="submission" date="2019-12" db="EMBL/GenBank/DDBJ databases">
        <title>Genome sequencing and annotation of Brassica cretica.</title>
        <authorList>
            <person name="Studholme D.J."/>
            <person name="Sarris P.F."/>
        </authorList>
    </citation>
    <scope>NUCLEOTIDE SEQUENCE</scope>
    <source>
        <strain evidence="6">PFS-102/07</strain>
        <tissue evidence="6">Leaf</tissue>
    </source>
</reference>
<dbReference type="GO" id="GO:0009086">
    <property type="term" value="P:methionine biosynthetic process"/>
    <property type="evidence" value="ECO:0007669"/>
    <property type="project" value="InterPro"/>
</dbReference>
<evidence type="ECO:0000259" key="5">
    <source>
        <dbReference type="Pfam" id="PF03453"/>
    </source>
</evidence>
<dbReference type="AlphaFoldDB" id="A0A8S9M1S7"/>
<comment type="cofactor">
    <cofactor evidence="1">
        <name>Zn(2+)</name>
        <dbReference type="ChEBI" id="CHEBI:29105"/>
    </cofactor>
</comment>
<dbReference type="Pfam" id="PF01717">
    <property type="entry name" value="Meth_synt_2"/>
    <property type="match status" value="1"/>
</dbReference>
<dbReference type="InterPro" id="IPR005110">
    <property type="entry name" value="MoeA_linker/N"/>
</dbReference>
<dbReference type="InterPro" id="IPR036135">
    <property type="entry name" value="MoeA_linker/N_sf"/>
</dbReference>
<organism evidence="6">
    <name type="scientific">Brassica cretica</name>
    <name type="common">Mustard</name>
    <dbReference type="NCBI Taxonomy" id="69181"/>
    <lineage>
        <taxon>Eukaryota</taxon>
        <taxon>Viridiplantae</taxon>
        <taxon>Streptophyta</taxon>
        <taxon>Embryophyta</taxon>
        <taxon>Tracheophyta</taxon>
        <taxon>Spermatophyta</taxon>
        <taxon>Magnoliopsida</taxon>
        <taxon>eudicotyledons</taxon>
        <taxon>Gunneridae</taxon>
        <taxon>Pentapetalae</taxon>
        <taxon>rosids</taxon>
        <taxon>malvids</taxon>
        <taxon>Brassicales</taxon>
        <taxon>Brassicaceae</taxon>
        <taxon>Brassiceae</taxon>
        <taxon>Brassica</taxon>
    </lineage>
</organism>
<dbReference type="SUPFAM" id="SSF63882">
    <property type="entry name" value="MoeA N-terminal region -like"/>
    <property type="match status" value="1"/>
</dbReference>
<dbReference type="GO" id="GO:0008270">
    <property type="term" value="F:zinc ion binding"/>
    <property type="evidence" value="ECO:0007669"/>
    <property type="project" value="InterPro"/>
</dbReference>
<dbReference type="Gene3D" id="3.20.20.210">
    <property type="match status" value="1"/>
</dbReference>
<feature type="domain" description="Cobalamin-independent methionine synthase MetE C-terminal/archaeal" evidence="4">
    <location>
        <begin position="173"/>
        <end position="318"/>
    </location>
</feature>
<dbReference type="GO" id="GO:0003871">
    <property type="term" value="F:5-methyltetrahydropteroyltriglutamate-homocysteine S-methyltransferase activity"/>
    <property type="evidence" value="ECO:0007669"/>
    <property type="project" value="InterPro"/>
</dbReference>
<dbReference type="InterPro" id="IPR038071">
    <property type="entry name" value="UROD/MetE-like_sf"/>
</dbReference>
<evidence type="ECO:0000313" key="6">
    <source>
        <dbReference type="EMBL" id="KAF2612247.1"/>
    </source>
</evidence>
<evidence type="ECO:0000256" key="1">
    <source>
        <dbReference type="ARBA" id="ARBA00001947"/>
    </source>
</evidence>